<evidence type="ECO:0000256" key="10">
    <source>
        <dbReference type="RuleBase" id="RU000488"/>
    </source>
</evidence>
<dbReference type="Gene3D" id="1.50.40.10">
    <property type="entry name" value="Mitochondrial carrier domain"/>
    <property type="match status" value="1"/>
</dbReference>
<dbReference type="GO" id="GO:0031966">
    <property type="term" value="C:mitochondrial membrane"/>
    <property type="evidence" value="ECO:0007669"/>
    <property type="project" value="UniProtKB-SubCell"/>
</dbReference>
<comment type="subcellular location">
    <subcellularLocation>
        <location evidence="1">Mitochondrion membrane</location>
        <topology evidence="1">Multi-pass membrane protein</topology>
    </subcellularLocation>
</comment>
<evidence type="ECO:0000256" key="5">
    <source>
        <dbReference type="ARBA" id="ARBA00022737"/>
    </source>
</evidence>
<evidence type="ECO:0000313" key="13">
    <source>
        <dbReference type="Proteomes" id="UP000320333"/>
    </source>
</evidence>
<evidence type="ECO:0008006" key="14">
    <source>
        <dbReference type="Google" id="ProtNLM"/>
    </source>
</evidence>
<evidence type="ECO:0000256" key="4">
    <source>
        <dbReference type="ARBA" id="ARBA00022692"/>
    </source>
</evidence>
<feature type="transmembrane region" description="Helical" evidence="11">
    <location>
        <begin position="169"/>
        <end position="188"/>
    </location>
</feature>
<comment type="caution">
    <text evidence="12">The sequence shown here is derived from an EMBL/GenBank/DDBJ whole genome shotgun (WGS) entry which is preliminary data.</text>
</comment>
<gene>
    <name evidence="12" type="ORF">CcCBS67573_g06497</name>
</gene>
<dbReference type="SUPFAM" id="SSF103506">
    <property type="entry name" value="Mitochondrial carrier"/>
    <property type="match status" value="1"/>
</dbReference>
<dbReference type="PANTHER" id="PTHR45624:SF57">
    <property type="entry name" value="MITOCHONDRIAL SUBSTRATE CARRIER FAMILY PROTEIN L"/>
    <property type="match status" value="1"/>
</dbReference>
<evidence type="ECO:0000256" key="7">
    <source>
        <dbReference type="ARBA" id="ARBA00023128"/>
    </source>
</evidence>
<dbReference type="EMBL" id="QEAP01000281">
    <property type="protein sequence ID" value="TPX70517.1"/>
    <property type="molecule type" value="Genomic_DNA"/>
</dbReference>
<sequence>MSNSPSPSTADRLIAIPAGICSGATKLLVGHPFDTVKVRMQTEGAHGRFKGPLDCLMSTVRGEGLRALYRGATPPLIGWTLMDSTQLVTLTNLRLLLQSNHPSTPLSTAEHALAGTGAGFVVSFVATPIELLKAKLQVQYNAKGSLAGAEYTGPIDLAQKLVRNHGVTALWHGLGPCLLFRSFFWALWGSYDIYSKFLLKRGYSESATAFLAGGLAANTFWTISYPADVIKNRMMAQKDPGRGAKASDWRYPSIRSCASQILRAEGMKGFYRGFVPCFLRSFPTNGAAILVFETISSAGKTYFNK</sequence>
<feature type="transmembrane region" description="Helical" evidence="11">
    <location>
        <begin position="208"/>
        <end position="227"/>
    </location>
</feature>
<evidence type="ECO:0000256" key="2">
    <source>
        <dbReference type="ARBA" id="ARBA00006375"/>
    </source>
</evidence>
<keyword evidence="7" id="KW-0496">Mitochondrion</keyword>
<dbReference type="GO" id="GO:0000064">
    <property type="term" value="F:L-ornithine transmembrane transporter activity"/>
    <property type="evidence" value="ECO:0007669"/>
    <property type="project" value="TreeGrafter"/>
</dbReference>
<protein>
    <recommendedName>
        <fullName evidence="14">Mitochondrial carrier</fullName>
    </recommendedName>
</protein>
<dbReference type="InterPro" id="IPR023395">
    <property type="entry name" value="MCP_dom_sf"/>
</dbReference>
<accession>A0A507F4J7</accession>
<feature type="repeat" description="Solcar" evidence="9">
    <location>
        <begin position="204"/>
        <end position="298"/>
    </location>
</feature>
<feature type="repeat" description="Solcar" evidence="9">
    <location>
        <begin position="10"/>
        <end position="96"/>
    </location>
</feature>
<keyword evidence="3 10" id="KW-0813">Transport</keyword>
<keyword evidence="8 9" id="KW-0472">Membrane</keyword>
<keyword evidence="13" id="KW-1185">Reference proteome</keyword>
<evidence type="ECO:0000256" key="3">
    <source>
        <dbReference type="ARBA" id="ARBA00022448"/>
    </source>
</evidence>
<dbReference type="InterPro" id="IPR018108">
    <property type="entry name" value="MCP_transmembrane"/>
</dbReference>
<dbReference type="OrthoDB" id="193856at2759"/>
<evidence type="ECO:0000256" key="8">
    <source>
        <dbReference type="ARBA" id="ARBA00023136"/>
    </source>
</evidence>
<evidence type="ECO:0000256" key="9">
    <source>
        <dbReference type="PROSITE-ProRule" id="PRU00282"/>
    </source>
</evidence>
<dbReference type="Pfam" id="PF00153">
    <property type="entry name" value="Mito_carr"/>
    <property type="match status" value="3"/>
</dbReference>
<evidence type="ECO:0000313" key="12">
    <source>
        <dbReference type="EMBL" id="TPX70517.1"/>
    </source>
</evidence>
<dbReference type="AlphaFoldDB" id="A0A507F4J7"/>
<evidence type="ECO:0000256" key="6">
    <source>
        <dbReference type="ARBA" id="ARBA00022989"/>
    </source>
</evidence>
<dbReference type="STRING" id="246404.A0A507F4J7"/>
<comment type="similarity">
    <text evidence="2 10">Belongs to the mitochondrial carrier (TC 2.A.29) family.</text>
</comment>
<dbReference type="GO" id="GO:1990575">
    <property type="term" value="P:mitochondrial L-ornithine transmembrane transport"/>
    <property type="evidence" value="ECO:0007669"/>
    <property type="project" value="TreeGrafter"/>
</dbReference>
<name>A0A507F4J7_9FUNG</name>
<dbReference type="InterPro" id="IPR050567">
    <property type="entry name" value="Mitochondrial_Carrier"/>
</dbReference>
<keyword evidence="4 9" id="KW-0812">Transmembrane</keyword>
<keyword evidence="5" id="KW-0677">Repeat</keyword>
<dbReference type="PANTHER" id="PTHR45624">
    <property type="entry name" value="MITOCHONDRIAL BASIC AMINO ACIDS TRANSPORTER-RELATED"/>
    <property type="match status" value="1"/>
</dbReference>
<dbReference type="Proteomes" id="UP000320333">
    <property type="component" value="Unassembled WGS sequence"/>
</dbReference>
<reference evidence="12 13" key="1">
    <citation type="journal article" date="2019" name="Sci. Rep.">
        <title>Comparative genomics of chytrid fungi reveal insights into the obligate biotrophic and pathogenic lifestyle of Synchytrium endobioticum.</title>
        <authorList>
            <person name="van de Vossenberg B.T.L.H."/>
            <person name="Warris S."/>
            <person name="Nguyen H.D.T."/>
            <person name="van Gent-Pelzer M.P.E."/>
            <person name="Joly D.L."/>
            <person name="van de Geest H.C."/>
            <person name="Bonants P.J.M."/>
            <person name="Smith D.S."/>
            <person name="Levesque C.A."/>
            <person name="van der Lee T.A.J."/>
        </authorList>
    </citation>
    <scope>NUCLEOTIDE SEQUENCE [LARGE SCALE GENOMIC DNA]</scope>
    <source>
        <strain evidence="12 13">CBS 675.73</strain>
    </source>
</reference>
<evidence type="ECO:0000256" key="1">
    <source>
        <dbReference type="ARBA" id="ARBA00004225"/>
    </source>
</evidence>
<evidence type="ECO:0000256" key="11">
    <source>
        <dbReference type="SAM" id="Phobius"/>
    </source>
</evidence>
<dbReference type="PROSITE" id="PS50920">
    <property type="entry name" value="SOLCAR"/>
    <property type="match status" value="3"/>
</dbReference>
<feature type="repeat" description="Solcar" evidence="9">
    <location>
        <begin position="106"/>
        <end position="197"/>
    </location>
</feature>
<proteinExistence type="inferred from homology"/>
<organism evidence="12 13">
    <name type="scientific">Chytriomyces confervae</name>
    <dbReference type="NCBI Taxonomy" id="246404"/>
    <lineage>
        <taxon>Eukaryota</taxon>
        <taxon>Fungi</taxon>
        <taxon>Fungi incertae sedis</taxon>
        <taxon>Chytridiomycota</taxon>
        <taxon>Chytridiomycota incertae sedis</taxon>
        <taxon>Chytridiomycetes</taxon>
        <taxon>Chytridiales</taxon>
        <taxon>Chytriomycetaceae</taxon>
        <taxon>Chytriomyces</taxon>
    </lineage>
</organism>
<keyword evidence="6 11" id="KW-1133">Transmembrane helix</keyword>